<reference evidence="3" key="1">
    <citation type="submission" date="2017-09" db="EMBL/GenBank/DDBJ databases">
        <title>Depth-based differentiation of microbial function through sediment-hosted aquifers and enrichment of novel symbionts in the deep terrestrial subsurface.</title>
        <authorList>
            <person name="Probst A.J."/>
            <person name="Ladd B."/>
            <person name="Jarett J.K."/>
            <person name="Geller-Mcgrath D.E."/>
            <person name="Sieber C.M.K."/>
            <person name="Emerson J.B."/>
            <person name="Anantharaman K."/>
            <person name="Thomas B.C."/>
            <person name="Malmstrom R."/>
            <person name="Stieglmeier M."/>
            <person name="Klingl A."/>
            <person name="Woyke T."/>
            <person name="Ryan C.M."/>
            <person name="Banfield J.F."/>
        </authorList>
    </citation>
    <scope>NUCLEOTIDE SEQUENCE [LARGE SCALE GENOMIC DNA]</scope>
</reference>
<organism evidence="2 3">
    <name type="scientific">Candidatus Shapirobacteria bacterium CG09_land_8_20_14_0_10_39_12</name>
    <dbReference type="NCBI Taxonomy" id="1974885"/>
    <lineage>
        <taxon>Bacteria</taxon>
        <taxon>Candidatus Shapironibacteriota</taxon>
    </lineage>
</organism>
<comment type="caution">
    <text evidence="2">The sequence shown here is derived from an EMBL/GenBank/DDBJ whole genome shotgun (WGS) entry which is preliminary data.</text>
</comment>
<feature type="transmembrane region" description="Helical" evidence="1">
    <location>
        <begin position="96"/>
        <end position="114"/>
    </location>
</feature>
<protein>
    <recommendedName>
        <fullName evidence="4">Polysaccharide biosynthesis protein C-terminal domain-containing protein</fullName>
    </recommendedName>
</protein>
<name>A0A2H0WP07_9BACT</name>
<proteinExistence type="predicted"/>
<evidence type="ECO:0000256" key="1">
    <source>
        <dbReference type="SAM" id="Phobius"/>
    </source>
</evidence>
<feature type="transmembrane region" description="Helical" evidence="1">
    <location>
        <begin position="54"/>
        <end position="75"/>
    </location>
</feature>
<feature type="transmembrane region" description="Helical" evidence="1">
    <location>
        <begin position="120"/>
        <end position="141"/>
    </location>
</feature>
<keyword evidence="1" id="KW-1133">Transmembrane helix</keyword>
<evidence type="ECO:0000313" key="3">
    <source>
        <dbReference type="Proteomes" id="UP000230775"/>
    </source>
</evidence>
<keyword evidence="1" id="KW-0472">Membrane</keyword>
<feature type="transmembrane region" description="Helical" evidence="1">
    <location>
        <begin position="153"/>
        <end position="175"/>
    </location>
</feature>
<accession>A0A2H0WP07</accession>
<sequence length="181" mass="20257">MKKLLNLFSGNFLLKGSLIVFVGSVLSNFGSYLFHLIMGRLLGPVDYGVLESLISLAYFLAIPMGVLGITVVKYISQNSKEKNLISLFLTSMTKKVTFWGLSVLLIFFFLFPLMKNLVKINSFFLFFGLGISSFFSVYITIFSSALQGVMKFVHLSVFNVFNIWIKLIISVVLVLCGFKVG</sequence>
<feature type="non-terminal residue" evidence="2">
    <location>
        <position position="181"/>
    </location>
</feature>
<gene>
    <name evidence="2" type="ORF">COT64_03015</name>
</gene>
<dbReference type="Proteomes" id="UP000230775">
    <property type="component" value="Unassembled WGS sequence"/>
</dbReference>
<keyword evidence="1" id="KW-0812">Transmembrane</keyword>
<dbReference type="AlphaFoldDB" id="A0A2H0WP07"/>
<feature type="transmembrane region" description="Helical" evidence="1">
    <location>
        <begin position="12"/>
        <end position="34"/>
    </location>
</feature>
<dbReference type="EMBL" id="PEZI01000064">
    <property type="protein sequence ID" value="PIS14373.1"/>
    <property type="molecule type" value="Genomic_DNA"/>
</dbReference>
<evidence type="ECO:0000313" key="2">
    <source>
        <dbReference type="EMBL" id="PIS14373.1"/>
    </source>
</evidence>
<evidence type="ECO:0008006" key="4">
    <source>
        <dbReference type="Google" id="ProtNLM"/>
    </source>
</evidence>